<dbReference type="CDD" id="cd00397">
    <property type="entry name" value="DNA_BRE_C"/>
    <property type="match status" value="1"/>
</dbReference>
<evidence type="ECO:0000256" key="5">
    <source>
        <dbReference type="PROSITE-ProRule" id="PRU01248"/>
    </source>
</evidence>
<keyword evidence="3 5" id="KW-0238">DNA-binding</keyword>
<feature type="domain" description="Core-binding (CB)" evidence="7">
    <location>
        <begin position="20"/>
        <end position="106"/>
    </location>
</feature>
<evidence type="ECO:0000256" key="4">
    <source>
        <dbReference type="ARBA" id="ARBA00023172"/>
    </source>
</evidence>
<sequence>MNQVSAFTPVSQYEQQQEPYTDDQIIDMFLATCSRSKYTIRNYKQAIERFRQFISRKSLAEVTWQEIEVYKIGLMRGYYSQNKKPLASATVASFIAPLRSLYKWGSDPNIALFKMNPTSCVRMPTIPVNSKNHYLTKQEVGSLLNQLKKQSDRDYLIGLTFVLTGLRLSELSSIEWNHFSKDAMEASMWLTVMDGKGGKQRTIKVPQPLWELLLQHLKSDKPDNKDEQRLFPLSGRQIERIIQQASRQCDLGKSFTPHWLRHTNATLALLYGASLQQVQENLGHSHINTTQRYLHTVEQLKKAAPDFVHESLNEYL</sequence>
<dbReference type="PANTHER" id="PTHR30349:SF64">
    <property type="entry name" value="PROPHAGE INTEGRASE INTD-RELATED"/>
    <property type="match status" value="1"/>
</dbReference>
<evidence type="ECO:0000256" key="2">
    <source>
        <dbReference type="ARBA" id="ARBA00022908"/>
    </source>
</evidence>
<dbReference type="Pfam" id="PF00589">
    <property type="entry name" value="Phage_integrase"/>
    <property type="match status" value="1"/>
</dbReference>
<dbReference type="InterPro" id="IPR050090">
    <property type="entry name" value="Tyrosine_recombinase_XerCD"/>
</dbReference>
<dbReference type="Gene3D" id="1.10.150.130">
    <property type="match status" value="1"/>
</dbReference>
<dbReference type="EMBL" id="JAOQIO010000110">
    <property type="protein sequence ID" value="MCU6796945.1"/>
    <property type="molecule type" value="Genomic_DNA"/>
</dbReference>
<protein>
    <submittedName>
        <fullName evidence="8">Tyrosine-type recombinase/integrase</fullName>
    </submittedName>
</protein>
<evidence type="ECO:0000256" key="3">
    <source>
        <dbReference type="ARBA" id="ARBA00023125"/>
    </source>
</evidence>
<evidence type="ECO:0000256" key="1">
    <source>
        <dbReference type="ARBA" id="ARBA00008857"/>
    </source>
</evidence>
<keyword evidence="4" id="KW-0233">DNA recombination</keyword>
<dbReference type="PROSITE" id="PS51898">
    <property type="entry name" value="TYR_RECOMBINASE"/>
    <property type="match status" value="1"/>
</dbReference>
<dbReference type="PANTHER" id="PTHR30349">
    <property type="entry name" value="PHAGE INTEGRASE-RELATED"/>
    <property type="match status" value="1"/>
</dbReference>
<dbReference type="PROSITE" id="PS51900">
    <property type="entry name" value="CB"/>
    <property type="match status" value="1"/>
</dbReference>
<gene>
    <name evidence="8" type="ORF">OB236_32940</name>
</gene>
<dbReference type="InterPro" id="IPR002104">
    <property type="entry name" value="Integrase_catalytic"/>
</dbReference>
<comment type="similarity">
    <text evidence="1">Belongs to the 'phage' integrase family.</text>
</comment>
<name>A0ABT2UQL5_9BACL</name>
<feature type="domain" description="Tyr recombinase" evidence="6">
    <location>
        <begin position="130"/>
        <end position="306"/>
    </location>
</feature>
<dbReference type="InterPro" id="IPR044068">
    <property type="entry name" value="CB"/>
</dbReference>
<dbReference type="InterPro" id="IPR010998">
    <property type="entry name" value="Integrase_recombinase_N"/>
</dbReference>
<evidence type="ECO:0000259" key="7">
    <source>
        <dbReference type="PROSITE" id="PS51900"/>
    </source>
</evidence>
<evidence type="ECO:0000313" key="9">
    <source>
        <dbReference type="Proteomes" id="UP001652445"/>
    </source>
</evidence>
<dbReference type="Proteomes" id="UP001652445">
    <property type="component" value="Unassembled WGS sequence"/>
</dbReference>
<reference evidence="8 9" key="1">
    <citation type="submission" date="2022-09" db="EMBL/GenBank/DDBJ databases">
        <authorList>
            <person name="Han X.L."/>
            <person name="Wang Q."/>
            <person name="Lu T."/>
        </authorList>
    </citation>
    <scope>NUCLEOTIDE SEQUENCE [LARGE SCALE GENOMIC DNA]</scope>
    <source>
        <strain evidence="8 9">WQ 127069</strain>
    </source>
</reference>
<keyword evidence="2" id="KW-0229">DNA integration</keyword>
<keyword evidence="9" id="KW-1185">Reference proteome</keyword>
<evidence type="ECO:0000313" key="8">
    <source>
        <dbReference type="EMBL" id="MCU6796945.1"/>
    </source>
</evidence>
<dbReference type="InterPro" id="IPR011010">
    <property type="entry name" value="DNA_brk_join_enz"/>
</dbReference>
<comment type="caution">
    <text evidence="8">The sequence shown here is derived from an EMBL/GenBank/DDBJ whole genome shotgun (WGS) entry which is preliminary data.</text>
</comment>
<accession>A0ABT2UQL5</accession>
<proteinExistence type="inferred from homology"/>
<organism evidence="8 9">
    <name type="scientific">Paenibacillus baimaensis</name>
    <dbReference type="NCBI Taxonomy" id="2982185"/>
    <lineage>
        <taxon>Bacteria</taxon>
        <taxon>Bacillati</taxon>
        <taxon>Bacillota</taxon>
        <taxon>Bacilli</taxon>
        <taxon>Bacillales</taxon>
        <taxon>Paenibacillaceae</taxon>
        <taxon>Paenibacillus</taxon>
    </lineage>
</organism>
<dbReference type="Pfam" id="PF02899">
    <property type="entry name" value="Phage_int_SAM_1"/>
    <property type="match status" value="1"/>
</dbReference>
<dbReference type="InterPro" id="IPR013762">
    <property type="entry name" value="Integrase-like_cat_sf"/>
</dbReference>
<dbReference type="SUPFAM" id="SSF56349">
    <property type="entry name" value="DNA breaking-rejoining enzymes"/>
    <property type="match status" value="1"/>
</dbReference>
<evidence type="ECO:0000259" key="6">
    <source>
        <dbReference type="PROSITE" id="PS51898"/>
    </source>
</evidence>
<dbReference type="InterPro" id="IPR004107">
    <property type="entry name" value="Integrase_SAM-like_N"/>
</dbReference>
<dbReference type="Gene3D" id="1.10.443.10">
    <property type="entry name" value="Intergrase catalytic core"/>
    <property type="match status" value="1"/>
</dbReference>